<reference evidence="2 3" key="1">
    <citation type="submission" date="2017-01" db="EMBL/GenBank/DDBJ databases">
        <title>Bacillus phylogenomics.</title>
        <authorList>
            <person name="Dunlap C."/>
        </authorList>
    </citation>
    <scope>NUCLEOTIDE SEQUENCE [LARGE SCALE GENOMIC DNA]</scope>
    <source>
        <strain evidence="2 3">NRRL B-41282</strain>
    </source>
</reference>
<gene>
    <name evidence="2" type="ORF">BW143_06695</name>
</gene>
<dbReference type="PRINTS" id="PR00469">
    <property type="entry name" value="PNDRDTASEII"/>
</dbReference>
<dbReference type="EMBL" id="MTJL01000010">
    <property type="protein sequence ID" value="OMI07571.1"/>
    <property type="molecule type" value="Genomic_DNA"/>
</dbReference>
<evidence type="ECO:0000313" key="2">
    <source>
        <dbReference type="EMBL" id="OMI07571.1"/>
    </source>
</evidence>
<dbReference type="InterPro" id="IPR050982">
    <property type="entry name" value="Auxin_biosynth/cation_transpt"/>
</dbReference>
<dbReference type="PANTHER" id="PTHR43539:SF89">
    <property type="entry name" value="NAD(P)-BINDING DOMAIN-CONTAINING PROTEIN"/>
    <property type="match status" value="1"/>
</dbReference>
<evidence type="ECO:0000313" key="3">
    <source>
        <dbReference type="Proteomes" id="UP000187367"/>
    </source>
</evidence>
<evidence type="ECO:0000256" key="1">
    <source>
        <dbReference type="ARBA" id="ARBA00023002"/>
    </source>
</evidence>
<sequence length="374" mass="41545">MITLHDCEIVIVGAGPAGIGMGIVLKKLGFESFAILEKDRAGASFNLWPEEMKLITPSFTGQGFGALDLNAVAPGTSPAFTFQREHLSGSEYAEYLSLLADHFQLPLVEGAAVRKVHKDDAGFLLETDQGKIKAKAVIWGAGEFQFPKHSFPGAELGLHNSKVTAWSQLEKAHYYVVGGYESAMDAAFQLAEYGSDVTVIMPNSIKENAEADPSLSLSPYTWERIEAAYQKEKVQFLEHAKVEKMTKKGCSAYDLYLANGRKIRSDTRPIIATGFHSGAKQIEHLFEWAENGKPLLTEADMSTITDDLYLIGPSVQHQKAVFCFIYKFRQRFAVIAEHLLKKLGYPPDEKVLSEYRENQMFLTDLSCCEVHCEC</sequence>
<proteinExistence type="predicted"/>
<organism evidence="2 3">
    <name type="scientific">Bacillus swezeyi</name>
    <dbReference type="NCBI Taxonomy" id="1925020"/>
    <lineage>
        <taxon>Bacteria</taxon>
        <taxon>Bacillati</taxon>
        <taxon>Bacillota</taxon>
        <taxon>Bacilli</taxon>
        <taxon>Bacillales</taxon>
        <taxon>Bacillaceae</taxon>
        <taxon>Bacillus</taxon>
    </lineage>
</organism>
<dbReference type="AlphaFoldDB" id="A0A1R1RMX9"/>
<protein>
    <submittedName>
        <fullName evidence="2">NAD-binding site protein</fullName>
    </submittedName>
</protein>
<dbReference type="SUPFAM" id="SSF51905">
    <property type="entry name" value="FAD/NAD(P)-binding domain"/>
    <property type="match status" value="1"/>
</dbReference>
<dbReference type="PANTHER" id="PTHR43539">
    <property type="entry name" value="FLAVIN-BINDING MONOOXYGENASE-LIKE PROTEIN (AFU_ORTHOLOGUE AFUA_4G09220)"/>
    <property type="match status" value="1"/>
</dbReference>
<name>A0A1R1RMX9_9BACI</name>
<keyword evidence="1" id="KW-0560">Oxidoreductase</keyword>
<comment type="caution">
    <text evidence="2">The sequence shown here is derived from an EMBL/GenBank/DDBJ whole genome shotgun (WGS) entry which is preliminary data.</text>
</comment>
<accession>A0A1R1QSE8</accession>
<dbReference type="GO" id="GO:0050660">
    <property type="term" value="F:flavin adenine dinucleotide binding"/>
    <property type="evidence" value="ECO:0007669"/>
    <property type="project" value="TreeGrafter"/>
</dbReference>
<dbReference type="Gene3D" id="3.50.50.60">
    <property type="entry name" value="FAD/NAD(P)-binding domain"/>
    <property type="match status" value="2"/>
</dbReference>
<keyword evidence="3" id="KW-1185">Reference proteome</keyword>
<dbReference type="Pfam" id="PF13738">
    <property type="entry name" value="Pyr_redox_3"/>
    <property type="match status" value="1"/>
</dbReference>
<dbReference type="GO" id="GO:0004497">
    <property type="term" value="F:monooxygenase activity"/>
    <property type="evidence" value="ECO:0007669"/>
    <property type="project" value="TreeGrafter"/>
</dbReference>
<dbReference type="Proteomes" id="UP000187367">
    <property type="component" value="Unassembled WGS sequence"/>
</dbReference>
<dbReference type="InterPro" id="IPR036188">
    <property type="entry name" value="FAD/NAD-bd_sf"/>
</dbReference>
<accession>A0A1R1RMX9</accession>